<dbReference type="GO" id="GO:0005737">
    <property type="term" value="C:cytoplasm"/>
    <property type="evidence" value="ECO:0007669"/>
    <property type="project" value="UniProtKB-SubCell"/>
</dbReference>
<evidence type="ECO:0000256" key="3">
    <source>
        <dbReference type="ARBA" id="ARBA00022490"/>
    </source>
</evidence>
<dbReference type="Gene3D" id="3.30.420.40">
    <property type="match status" value="2"/>
</dbReference>
<accession>A0A1G9PLQ9</accession>
<reference evidence="11 12" key="1">
    <citation type="submission" date="2016-10" db="EMBL/GenBank/DDBJ databases">
        <authorList>
            <person name="de Groot N.N."/>
        </authorList>
    </citation>
    <scope>NUCLEOTIDE SEQUENCE [LARGE SCALE GENOMIC DNA]</scope>
    <source>
        <strain evidence="11 12">SLAS-1</strain>
    </source>
</reference>
<evidence type="ECO:0000256" key="5">
    <source>
        <dbReference type="ARBA" id="ARBA00022741"/>
    </source>
</evidence>
<dbReference type="AlphaFoldDB" id="A0A1G9PLQ9"/>
<evidence type="ECO:0000313" key="12">
    <source>
        <dbReference type="Proteomes" id="UP000199476"/>
    </source>
</evidence>
<evidence type="ECO:0000256" key="10">
    <source>
        <dbReference type="RuleBase" id="RU003835"/>
    </source>
</evidence>
<comment type="subcellular location">
    <subcellularLocation>
        <location evidence="1 9">Cytoplasm</location>
    </subcellularLocation>
</comment>
<dbReference type="PANTHER" id="PTHR21060">
    <property type="entry name" value="ACETATE KINASE"/>
    <property type="match status" value="1"/>
</dbReference>
<evidence type="ECO:0000256" key="4">
    <source>
        <dbReference type="ARBA" id="ARBA00022679"/>
    </source>
</evidence>
<dbReference type="NCBIfam" id="TIGR02707">
    <property type="entry name" value="butyr_kinase"/>
    <property type="match status" value="1"/>
</dbReference>
<dbReference type="EMBL" id="FNGO01000013">
    <property type="protein sequence ID" value="SDL99015.1"/>
    <property type="molecule type" value="Genomic_DNA"/>
</dbReference>
<evidence type="ECO:0000256" key="1">
    <source>
        <dbReference type="ARBA" id="ARBA00004496"/>
    </source>
</evidence>
<dbReference type="CDD" id="cd24011">
    <property type="entry name" value="ASKHA_NBD_BK"/>
    <property type="match status" value="1"/>
</dbReference>
<dbReference type="GO" id="GO:0005524">
    <property type="term" value="F:ATP binding"/>
    <property type="evidence" value="ECO:0007669"/>
    <property type="project" value="UniProtKB-KW"/>
</dbReference>
<dbReference type="EC" id="2.7.2.7" evidence="9"/>
<dbReference type="InterPro" id="IPR011245">
    <property type="entry name" value="Butyrate_kin"/>
</dbReference>
<name>A0A1G9PLQ9_9FIRM</name>
<dbReference type="SUPFAM" id="SSF53067">
    <property type="entry name" value="Actin-like ATPase domain"/>
    <property type="match status" value="2"/>
</dbReference>
<dbReference type="PANTHER" id="PTHR21060:SF3">
    <property type="entry name" value="BUTYRATE KINASE 2-RELATED"/>
    <property type="match status" value="1"/>
</dbReference>
<evidence type="ECO:0000313" key="11">
    <source>
        <dbReference type="EMBL" id="SDL99015.1"/>
    </source>
</evidence>
<keyword evidence="5 9" id="KW-0547">Nucleotide-binding</keyword>
<dbReference type="GO" id="GO:0008776">
    <property type="term" value="F:acetate kinase activity"/>
    <property type="evidence" value="ECO:0007669"/>
    <property type="project" value="TreeGrafter"/>
</dbReference>
<gene>
    <name evidence="9" type="primary">buk</name>
    <name evidence="11" type="ORF">SAMN04488692_11343</name>
</gene>
<keyword evidence="4 9" id="KW-0808">Transferase</keyword>
<dbReference type="GO" id="GO:0047761">
    <property type="term" value="F:butyrate kinase activity"/>
    <property type="evidence" value="ECO:0007669"/>
    <property type="project" value="UniProtKB-UniRule"/>
</dbReference>
<organism evidence="11 12">
    <name type="scientific">Halarsenatibacter silvermanii</name>
    <dbReference type="NCBI Taxonomy" id="321763"/>
    <lineage>
        <taxon>Bacteria</taxon>
        <taxon>Bacillati</taxon>
        <taxon>Bacillota</taxon>
        <taxon>Clostridia</taxon>
        <taxon>Halanaerobiales</taxon>
        <taxon>Halarsenatibacteraceae</taxon>
        <taxon>Halarsenatibacter</taxon>
    </lineage>
</organism>
<evidence type="ECO:0000256" key="8">
    <source>
        <dbReference type="ARBA" id="ARBA00048596"/>
    </source>
</evidence>
<dbReference type="NCBIfam" id="NF002834">
    <property type="entry name" value="PRK03011.1-5"/>
    <property type="match status" value="1"/>
</dbReference>
<dbReference type="GO" id="GO:0006083">
    <property type="term" value="P:acetate metabolic process"/>
    <property type="evidence" value="ECO:0007669"/>
    <property type="project" value="TreeGrafter"/>
</dbReference>
<protein>
    <recommendedName>
        <fullName evidence="9">Probable butyrate kinase</fullName>
        <shortName evidence="9">BK</shortName>
        <ecNumber evidence="9">2.7.2.7</ecNumber>
    </recommendedName>
    <alternativeName>
        <fullName evidence="9">Branched-chain carboxylic acid kinase</fullName>
    </alternativeName>
</protein>
<dbReference type="Proteomes" id="UP000199476">
    <property type="component" value="Unassembled WGS sequence"/>
</dbReference>
<dbReference type="InterPro" id="IPR023865">
    <property type="entry name" value="Aliphatic_acid_kinase_CS"/>
</dbReference>
<evidence type="ECO:0000256" key="6">
    <source>
        <dbReference type="ARBA" id="ARBA00022777"/>
    </source>
</evidence>
<dbReference type="STRING" id="321763.SAMN04488692_11343"/>
<dbReference type="InterPro" id="IPR000890">
    <property type="entry name" value="Aliphatic_acid_kin_short-chain"/>
</dbReference>
<sequence>MNDEQKILAVNPGSTSSKIAFFAGDSSGVREIMSRTIEHDSQELESFDSVVEQKDLRLEYITDFIEESEIELENLAAVVGRGGLLKPIPGGTYAVNEAMLSDLKSGRQGEHASNLGGILAYELAEKSGAEPYIVDPVVVDEMKPVARISGMPELERRSIFHALNQKAVARKYAAEKNKNYDEITIIAAHLGGGISVGLHEKGKVTDVNNALAGEGPFTPNRAGTLPALDLAMFCLSSGLDETEMKQKLTGESGVMGYLGTNDMKEVEKRAAEGDDEAKLVFDAMVYQVAKEIASLAPAAEEPVEAILLTGGIAHSSDFVSGVEERVEFIAPVHLYPGEEEMKSLAEGANRVLMGQESARQYE</sequence>
<evidence type="ECO:0000256" key="7">
    <source>
        <dbReference type="ARBA" id="ARBA00022840"/>
    </source>
</evidence>
<keyword evidence="7 9" id="KW-0067">ATP-binding</keyword>
<dbReference type="PROSITE" id="PS01075">
    <property type="entry name" value="ACETATE_KINASE_1"/>
    <property type="match status" value="1"/>
</dbReference>
<dbReference type="PRINTS" id="PR00471">
    <property type="entry name" value="ACETATEKNASE"/>
</dbReference>
<dbReference type="RefSeq" id="WP_089760522.1">
    <property type="nucleotide sequence ID" value="NZ_FNGO01000013.1"/>
</dbReference>
<dbReference type="InterPro" id="IPR043129">
    <property type="entry name" value="ATPase_NBD"/>
</dbReference>
<dbReference type="PIRSF" id="PIRSF036458">
    <property type="entry name" value="Butyrate_kin"/>
    <property type="match status" value="1"/>
</dbReference>
<keyword evidence="6 9" id="KW-0418">Kinase</keyword>
<dbReference type="OrthoDB" id="9771859at2"/>
<dbReference type="HAMAP" id="MF_00542">
    <property type="entry name" value="Butyrate_kinase"/>
    <property type="match status" value="1"/>
</dbReference>
<comment type="similarity">
    <text evidence="2 9 10">Belongs to the acetokinase family.</text>
</comment>
<dbReference type="Pfam" id="PF00871">
    <property type="entry name" value="Acetate_kinase"/>
    <property type="match status" value="1"/>
</dbReference>
<keyword evidence="12" id="KW-1185">Reference proteome</keyword>
<comment type="catalytic activity">
    <reaction evidence="8 9">
        <text>butanoate + ATP = butanoyl phosphate + ADP</text>
        <dbReference type="Rhea" id="RHEA:13585"/>
        <dbReference type="ChEBI" id="CHEBI:17968"/>
        <dbReference type="ChEBI" id="CHEBI:30616"/>
        <dbReference type="ChEBI" id="CHEBI:58079"/>
        <dbReference type="ChEBI" id="CHEBI:456216"/>
        <dbReference type="EC" id="2.7.2.7"/>
    </reaction>
</comment>
<proteinExistence type="inferred from homology"/>
<keyword evidence="3 9" id="KW-0963">Cytoplasm</keyword>
<evidence type="ECO:0000256" key="9">
    <source>
        <dbReference type="HAMAP-Rule" id="MF_00542"/>
    </source>
</evidence>
<evidence type="ECO:0000256" key="2">
    <source>
        <dbReference type="ARBA" id="ARBA00008748"/>
    </source>
</evidence>